<feature type="compositionally biased region" description="Polar residues" evidence="1">
    <location>
        <begin position="72"/>
        <end position="87"/>
    </location>
</feature>
<gene>
    <name evidence="2" type="ORF">CDAR_387911</name>
</gene>
<dbReference type="Proteomes" id="UP001054837">
    <property type="component" value="Unassembled WGS sequence"/>
</dbReference>
<name>A0AAV4SX63_9ARAC</name>
<dbReference type="EMBL" id="BPLQ01008398">
    <property type="protein sequence ID" value="GIY37085.1"/>
    <property type="molecule type" value="Genomic_DNA"/>
</dbReference>
<proteinExistence type="predicted"/>
<evidence type="ECO:0000313" key="3">
    <source>
        <dbReference type="Proteomes" id="UP001054837"/>
    </source>
</evidence>
<dbReference type="AlphaFoldDB" id="A0AAV4SX63"/>
<accession>A0AAV4SX63</accession>
<protein>
    <submittedName>
        <fullName evidence="2">Uncharacterized protein</fullName>
    </submittedName>
</protein>
<organism evidence="2 3">
    <name type="scientific">Caerostris darwini</name>
    <dbReference type="NCBI Taxonomy" id="1538125"/>
    <lineage>
        <taxon>Eukaryota</taxon>
        <taxon>Metazoa</taxon>
        <taxon>Ecdysozoa</taxon>
        <taxon>Arthropoda</taxon>
        <taxon>Chelicerata</taxon>
        <taxon>Arachnida</taxon>
        <taxon>Araneae</taxon>
        <taxon>Araneomorphae</taxon>
        <taxon>Entelegynae</taxon>
        <taxon>Araneoidea</taxon>
        <taxon>Araneidae</taxon>
        <taxon>Caerostris</taxon>
    </lineage>
</organism>
<sequence length="87" mass="9332">MKKVRGVTLGSGSTNSIMVIPRTAGEEHNPPKKERNGDLPAGCASLGAVRRCPWRSTRKTGTAENPLEDTSIESVTQVNSSSIEFSF</sequence>
<comment type="caution">
    <text evidence="2">The sequence shown here is derived from an EMBL/GenBank/DDBJ whole genome shotgun (WGS) entry which is preliminary data.</text>
</comment>
<keyword evidence="3" id="KW-1185">Reference proteome</keyword>
<feature type="region of interest" description="Disordered" evidence="1">
    <location>
        <begin position="1"/>
        <end position="42"/>
    </location>
</feature>
<evidence type="ECO:0000313" key="2">
    <source>
        <dbReference type="EMBL" id="GIY37085.1"/>
    </source>
</evidence>
<feature type="region of interest" description="Disordered" evidence="1">
    <location>
        <begin position="55"/>
        <end position="87"/>
    </location>
</feature>
<evidence type="ECO:0000256" key="1">
    <source>
        <dbReference type="SAM" id="MobiDB-lite"/>
    </source>
</evidence>
<feature type="compositionally biased region" description="Basic and acidic residues" evidence="1">
    <location>
        <begin position="24"/>
        <end position="37"/>
    </location>
</feature>
<reference evidence="2 3" key="1">
    <citation type="submission" date="2021-06" db="EMBL/GenBank/DDBJ databases">
        <title>Caerostris darwini draft genome.</title>
        <authorList>
            <person name="Kono N."/>
            <person name="Arakawa K."/>
        </authorList>
    </citation>
    <scope>NUCLEOTIDE SEQUENCE [LARGE SCALE GENOMIC DNA]</scope>
</reference>